<name>A0A6A6M7D1_HEVBR</name>
<reference evidence="2 3" key="1">
    <citation type="journal article" date="2020" name="Mol. Plant">
        <title>The Chromosome-Based Rubber Tree Genome Provides New Insights into Spurge Genome Evolution and Rubber Biosynthesis.</title>
        <authorList>
            <person name="Liu J."/>
            <person name="Shi C."/>
            <person name="Shi C.C."/>
            <person name="Li W."/>
            <person name="Zhang Q.J."/>
            <person name="Zhang Y."/>
            <person name="Li K."/>
            <person name="Lu H.F."/>
            <person name="Shi C."/>
            <person name="Zhu S.T."/>
            <person name="Xiao Z.Y."/>
            <person name="Nan H."/>
            <person name="Yue Y."/>
            <person name="Zhu X.G."/>
            <person name="Wu Y."/>
            <person name="Hong X.N."/>
            <person name="Fan G.Y."/>
            <person name="Tong Y."/>
            <person name="Zhang D."/>
            <person name="Mao C.L."/>
            <person name="Liu Y.L."/>
            <person name="Hao S.J."/>
            <person name="Liu W.Q."/>
            <person name="Lv M.Q."/>
            <person name="Zhang H.B."/>
            <person name="Liu Y."/>
            <person name="Hu-Tang G.R."/>
            <person name="Wang J.P."/>
            <person name="Wang J.H."/>
            <person name="Sun Y.H."/>
            <person name="Ni S.B."/>
            <person name="Chen W.B."/>
            <person name="Zhang X.C."/>
            <person name="Jiao Y.N."/>
            <person name="Eichler E.E."/>
            <person name="Li G.H."/>
            <person name="Liu X."/>
            <person name="Gao L.Z."/>
        </authorList>
    </citation>
    <scope>NUCLEOTIDE SEQUENCE [LARGE SCALE GENOMIC DNA]</scope>
    <source>
        <strain evidence="3">cv. GT1</strain>
        <tissue evidence="2">Leaf</tissue>
    </source>
</reference>
<sequence length="161" mass="18019">MFVHGEGFVKVASVKILDTSEAVWLGLKMSPFNCELVYRRNSSCSAYASLAITGKGTSCLARYGELMNTVINMDEGFDIHVCVDAHKLGHNLWGLIDGATITPPTDDKEKRAWMIKAGKAMFALKTSMEDDLLKHIKDAKSLKEIWDTYVALFMRRNDARL</sequence>
<dbReference type="Pfam" id="PF08276">
    <property type="entry name" value="PAN_2"/>
    <property type="match status" value="1"/>
</dbReference>
<feature type="domain" description="Apple" evidence="1">
    <location>
        <begin position="4"/>
        <end position="68"/>
    </location>
</feature>
<gene>
    <name evidence="2" type="ORF">GH714_001041</name>
</gene>
<organism evidence="2 3">
    <name type="scientific">Hevea brasiliensis</name>
    <name type="common">Para rubber tree</name>
    <name type="synonym">Siphonia brasiliensis</name>
    <dbReference type="NCBI Taxonomy" id="3981"/>
    <lineage>
        <taxon>Eukaryota</taxon>
        <taxon>Viridiplantae</taxon>
        <taxon>Streptophyta</taxon>
        <taxon>Embryophyta</taxon>
        <taxon>Tracheophyta</taxon>
        <taxon>Spermatophyta</taxon>
        <taxon>Magnoliopsida</taxon>
        <taxon>eudicotyledons</taxon>
        <taxon>Gunneridae</taxon>
        <taxon>Pentapetalae</taxon>
        <taxon>rosids</taxon>
        <taxon>fabids</taxon>
        <taxon>Malpighiales</taxon>
        <taxon>Euphorbiaceae</taxon>
        <taxon>Crotonoideae</taxon>
        <taxon>Micrandreae</taxon>
        <taxon>Hevea</taxon>
    </lineage>
</organism>
<evidence type="ECO:0000259" key="1">
    <source>
        <dbReference type="Pfam" id="PF08276"/>
    </source>
</evidence>
<comment type="caution">
    <text evidence="2">The sequence shown here is derived from an EMBL/GenBank/DDBJ whole genome shotgun (WGS) entry which is preliminary data.</text>
</comment>
<proteinExistence type="predicted"/>
<dbReference type="Proteomes" id="UP000467840">
    <property type="component" value="Chromosome 14"/>
</dbReference>
<evidence type="ECO:0000313" key="3">
    <source>
        <dbReference type="Proteomes" id="UP000467840"/>
    </source>
</evidence>
<keyword evidence="3" id="KW-1185">Reference proteome</keyword>
<dbReference type="Pfam" id="PF14223">
    <property type="entry name" value="Retrotran_gag_2"/>
    <property type="match status" value="1"/>
</dbReference>
<dbReference type="EMBL" id="JAAGAX010000006">
    <property type="protein sequence ID" value="KAF2309174.1"/>
    <property type="molecule type" value="Genomic_DNA"/>
</dbReference>
<accession>A0A6A6M7D1</accession>
<dbReference type="AlphaFoldDB" id="A0A6A6M7D1"/>
<protein>
    <recommendedName>
        <fullName evidence="1">Apple domain-containing protein</fullName>
    </recommendedName>
</protein>
<evidence type="ECO:0000313" key="2">
    <source>
        <dbReference type="EMBL" id="KAF2309174.1"/>
    </source>
</evidence>
<dbReference type="InterPro" id="IPR003609">
    <property type="entry name" value="Pan_app"/>
</dbReference>